<comment type="caution">
    <text evidence="1">The sequence shown here is derived from an EMBL/GenBank/DDBJ whole genome shotgun (WGS) entry which is preliminary data.</text>
</comment>
<feature type="non-terminal residue" evidence="1">
    <location>
        <position position="1"/>
    </location>
</feature>
<name>X0UYJ9_9ZZZZ</name>
<sequence>LTEATKVPNYLNFIYLDALEEVKPEAVTIIR</sequence>
<accession>X0UYJ9</accession>
<reference evidence="1" key="1">
    <citation type="journal article" date="2014" name="Front. Microbiol.">
        <title>High frequency of phylogenetically diverse reductive dehalogenase-homologous genes in deep subseafloor sedimentary metagenomes.</title>
        <authorList>
            <person name="Kawai M."/>
            <person name="Futagami T."/>
            <person name="Toyoda A."/>
            <person name="Takaki Y."/>
            <person name="Nishi S."/>
            <person name="Hori S."/>
            <person name="Arai W."/>
            <person name="Tsubouchi T."/>
            <person name="Morono Y."/>
            <person name="Uchiyama I."/>
            <person name="Ito T."/>
            <person name="Fujiyama A."/>
            <person name="Inagaki F."/>
            <person name="Takami H."/>
        </authorList>
    </citation>
    <scope>NUCLEOTIDE SEQUENCE</scope>
    <source>
        <strain evidence="1">Expedition CK06-06</strain>
    </source>
</reference>
<evidence type="ECO:0000313" key="1">
    <source>
        <dbReference type="EMBL" id="GAG04257.1"/>
    </source>
</evidence>
<proteinExistence type="predicted"/>
<dbReference type="AlphaFoldDB" id="X0UYJ9"/>
<gene>
    <name evidence="1" type="ORF">S01H1_45977</name>
</gene>
<organism evidence="1">
    <name type="scientific">marine sediment metagenome</name>
    <dbReference type="NCBI Taxonomy" id="412755"/>
    <lineage>
        <taxon>unclassified sequences</taxon>
        <taxon>metagenomes</taxon>
        <taxon>ecological metagenomes</taxon>
    </lineage>
</organism>
<protein>
    <submittedName>
        <fullName evidence="1">Uncharacterized protein</fullName>
    </submittedName>
</protein>
<dbReference type="EMBL" id="BARS01029415">
    <property type="protein sequence ID" value="GAG04257.1"/>
    <property type="molecule type" value="Genomic_DNA"/>
</dbReference>